<dbReference type="EMBL" id="JABWQX010000003">
    <property type="protein sequence ID" value="MBC3395680.1"/>
    <property type="molecule type" value="Genomic_DNA"/>
</dbReference>
<dbReference type="Gene3D" id="3.40.50.300">
    <property type="entry name" value="P-loop containing nucleotide triphosphate hydrolases"/>
    <property type="match status" value="1"/>
</dbReference>
<evidence type="ECO:0000313" key="2">
    <source>
        <dbReference type="EMBL" id="MBC3395680.1"/>
    </source>
</evidence>
<reference evidence="2 4" key="1">
    <citation type="journal article" date="2020" name="Microorganisms">
        <title>Reliable Identification of Environmental Pseudomonas Isolates Using the rpoD Gene.</title>
        <authorList>
            <consortium name="The Broad Institute Genome Sequencing Platform"/>
            <person name="Girard L."/>
            <person name="Lood C."/>
            <person name="Rokni-Zadeh H."/>
            <person name="van Noort V."/>
            <person name="Lavigne R."/>
            <person name="De Mot R."/>
        </authorList>
    </citation>
    <scope>NUCLEOTIDE SEQUENCE</scope>
    <source>
        <strain evidence="2 4">SWRI102</strain>
    </source>
</reference>
<sequence>MLRKFSVKNYRNFSDWLCFDLTSQQYEFNENAVSEGVVRHAMIYGPNGGGKSNLGLAMVDPALHLIDSPSYFPSLDNNYLNGSPDVHIAEFIFEFCIDGVQIVYSYGKKTWSQLVYERLIIDTNDILHIDRRKSTLANIELEGAEHLKKDVGDSEISLLKYVKSNAILDETAVNNTFSKLLDFIEGMVFFRSLNATKKGEYVGKDIGVKRLSQSIIESGSVEDFEKLLNDAGVECSLVVADSNYSNDKAIYFDFGGVKLEFGSVASTGTLSLGIFYFWWLRLMEGTVTFAYIDEFDAFYHHALASTIVEKITTSQAQTIMTTHNTGVMSNDLLRPDCYFVLDKTILPITELTDKALRKAHNLEKIYKGLSS</sequence>
<dbReference type="RefSeq" id="WP_186643350.1">
    <property type="nucleotide sequence ID" value="NZ_JABWQX020000006.1"/>
</dbReference>
<keyword evidence="2" id="KW-0547">Nucleotide-binding</keyword>
<dbReference type="GO" id="GO:0005524">
    <property type="term" value="F:ATP binding"/>
    <property type="evidence" value="ECO:0007669"/>
    <property type="project" value="UniProtKB-KW"/>
</dbReference>
<keyword evidence="2" id="KW-0067">ATP-binding</keyword>
<reference evidence="3" key="3">
    <citation type="submission" date="2021-06" db="EMBL/GenBank/DDBJ databases">
        <title>Updating the genus Pseudomonas: Description of 43 new species and partition of the Pseudomonas putida group.</title>
        <authorList>
            <person name="Girard L."/>
            <person name="Lood C."/>
            <person name="Vandamme P."/>
            <person name="Rokni-Zadeh H."/>
            <person name="Van Noort V."/>
            <person name="Hofte M."/>
            <person name="Lavigne R."/>
            <person name="De Mot R."/>
        </authorList>
    </citation>
    <scope>NUCLEOTIDE SEQUENCE</scope>
    <source>
        <strain evidence="3">SWRI102</strain>
    </source>
</reference>
<protein>
    <submittedName>
        <fullName evidence="2">ATP-binding protein</fullName>
    </submittedName>
</protein>
<feature type="domain" description="ATPase AAA-type core" evidence="1">
    <location>
        <begin position="42"/>
        <end position="329"/>
    </location>
</feature>
<dbReference type="SUPFAM" id="SSF52540">
    <property type="entry name" value="P-loop containing nucleoside triphosphate hydrolases"/>
    <property type="match status" value="1"/>
</dbReference>
<evidence type="ECO:0000313" key="4">
    <source>
        <dbReference type="Proteomes" id="UP000659438"/>
    </source>
</evidence>
<gene>
    <name evidence="3" type="ORF">HU742_025180</name>
    <name evidence="2" type="ORF">HU742_10720</name>
</gene>
<name>A0A923FMW2_9PSED</name>
<dbReference type="Proteomes" id="UP000659438">
    <property type="component" value="Unassembled WGS sequence"/>
</dbReference>
<reference evidence="2" key="2">
    <citation type="submission" date="2020-07" db="EMBL/GenBank/DDBJ databases">
        <authorList>
            <person name="Lood C."/>
            <person name="Girard L."/>
        </authorList>
    </citation>
    <scope>NUCLEOTIDE SEQUENCE</scope>
    <source>
        <strain evidence="2">SWRI102</strain>
    </source>
</reference>
<proteinExistence type="predicted"/>
<accession>A0A923FMW2</accession>
<comment type="caution">
    <text evidence="2">The sequence shown here is derived from an EMBL/GenBank/DDBJ whole genome shotgun (WGS) entry which is preliminary data.</text>
</comment>
<dbReference type="EMBL" id="JABWQX020000006">
    <property type="protein sequence ID" value="MBV4554448.1"/>
    <property type="molecule type" value="Genomic_DNA"/>
</dbReference>
<dbReference type="Pfam" id="PF13304">
    <property type="entry name" value="AAA_21"/>
    <property type="match status" value="1"/>
</dbReference>
<dbReference type="GO" id="GO:0016887">
    <property type="term" value="F:ATP hydrolysis activity"/>
    <property type="evidence" value="ECO:0007669"/>
    <property type="project" value="InterPro"/>
</dbReference>
<dbReference type="InterPro" id="IPR003959">
    <property type="entry name" value="ATPase_AAA_core"/>
</dbReference>
<dbReference type="InterPro" id="IPR027417">
    <property type="entry name" value="P-loop_NTPase"/>
</dbReference>
<dbReference type="AlphaFoldDB" id="A0A923FMW2"/>
<evidence type="ECO:0000313" key="3">
    <source>
        <dbReference type="EMBL" id="MBV4554448.1"/>
    </source>
</evidence>
<evidence type="ECO:0000259" key="1">
    <source>
        <dbReference type="Pfam" id="PF13304"/>
    </source>
</evidence>
<organism evidence="2">
    <name type="scientific">Pseudomonas marvdashtae</name>
    <dbReference type="NCBI Taxonomy" id="2745500"/>
    <lineage>
        <taxon>Bacteria</taxon>
        <taxon>Pseudomonadati</taxon>
        <taxon>Pseudomonadota</taxon>
        <taxon>Gammaproteobacteria</taxon>
        <taxon>Pseudomonadales</taxon>
        <taxon>Pseudomonadaceae</taxon>
        <taxon>Pseudomonas</taxon>
    </lineage>
</organism>
<keyword evidence="4" id="KW-1185">Reference proteome</keyword>